<dbReference type="Gene3D" id="1.25.10.10">
    <property type="entry name" value="Leucine-rich Repeat Variant"/>
    <property type="match status" value="1"/>
</dbReference>
<evidence type="ECO:0000256" key="1">
    <source>
        <dbReference type="ARBA" id="ARBA00000900"/>
    </source>
</evidence>
<dbReference type="AlphaFoldDB" id="A0A7J7FQX4"/>
<reference evidence="9" key="1">
    <citation type="journal article" date="2020" name="Nat. Commun.">
        <title>Genome assembly of wild tea tree DASZ reveals pedigree and selection history of tea varieties.</title>
        <authorList>
            <person name="Zhang W."/>
            <person name="Zhang Y."/>
            <person name="Qiu H."/>
            <person name="Guo Y."/>
            <person name="Wan H."/>
            <person name="Zhang X."/>
            <person name="Scossa F."/>
            <person name="Alseekh S."/>
            <person name="Zhang Q."/>
            <person name="Wang P."/>
            <person name="Xu L."/>
            <person name="Schmidt M.H."/>
            <person name="Jia X."/>
            <person name="Li D."/>
            <person name="Zhu A."/>
            <person name="Guo F."/>
            <person name="Chen W."/>
            <person name="Ni D."/>
            <person name="Usadel B."/>
            <person name="Fernie A.R."/>
            <person name="Wen W."/>
        </authorList>
    </citation>
    <scope>NUCLEOTIDE SEQUENCE [LARGE SCALE GENOMIC DNA]</scope>
    <source>
        <strain evidence="9">cv. G240</strain>
    </source>
</reference>
<protein>
    <recommendedName>
        <fullName evidence="3">RING-type E3 ubiquitin transferase</fullName>
        <ecNumber evidence="3">2.3.2.27</ecNumber>
    </recommendedName>
</protein>
<accession>A0A7J7FQX4</accession>
<dbReference type="InterPro" id="IPR013083">
    <property type="entry name" value="Znf_RING/FYVE/PHD"/>
</dbReference>
<proteinExistence type="predicted"/>
<feature type="domain" description="U-box" evidence="7">
    <location>
        <begin position="86"/>
        <end position="161"/>
    </location>
</feature>
<comment type="pathway">
    <text evidence="2">Protein modification; protein ubiquitination.</text>
</comment>
<dbReference type="GO" id="GO:0016567">
    <property type="term" value="P:protein ubiquitination"/>
    <property type="evidence" value="ECO:0007669"/>
    <property type="project" value="UniProtKB-UniPathway"/>
</dbReference>
<dbReference type="Proteomes" id="UP000593564">
    <property type="component" value="Unassembled WGS sequence"/>
</dbReference>
<feature type="region of interest" description="Disordered" evidence="6">
    <location>
        <begin position="1"/>
        <end position="21"/>
    </location>
</feature>
<dbReference type="SUPFAM" id="SSF57850">
    <property type="entry name" value="RING/U-box"/>
    <property type="match status" value="1"/>
</dbReference>
<organism evidence="8 9">
    <name type="scientific">Camellia sinensis</name>
    <name type="common">Tea plant</name>
    <name type="synonym">Thea sinensis</name>
    <dbReference type="NCBI Taxonomy" id="4442"/>
    <lineage>
        <taxon>Eukaryota</taxon>
        <taxon>Viridiplantae</taxon>
        <taxon>Streptophyta</taxon>
        <taxon>Embryophyta</taxon>
        <taxon>Tracheophyta</taxon>
        <taxon>Spermatophyta</taxon>
        <taxon>Magnoliopsida</taxon>
        <taxon>eudicotyledons</taxon>
        <taxon>Gunneridae</taxon>
        <taxon>Pentapetalae</taxon>
        <taxon>asterids</taxon>
        <taxon>Ericales</taxon>
        <taxon>Theaceae</taxon>
        <taxon>Camellia</taxon>
    </lineage>
</organism>
<dbReference type="PROSITE" id="PS51698">
    <property type="entry name" value="U_BOX"/>
    <property type="match status" value="1"/>
</dbReference>
<keyword evidence="5" id="KW-0833">Ubl conjugation pathway</keyword>
<dbReference type="Gene3D" id="3.30.40.10">
    <property type="entry name" value="Zinc/RING finger domain, C3HC4 (zinc finger)"/>
    <property type="match status" value="1"/>
</dbReference>
<comment type="catalytic activity">
    <reaction evidence="1">
        <text>S-ubiquitinyl-[E2 ubiquitin-conjugating enzyme]-L-cysteine + [acceptor protein]-L-lysine = [E2 ubiquitin-conjugating enzyme]-L-cysteine + N(6)-ubiquitinyl-[acceptor protein]-L-lysine.</text>
        <dbReference type="EC" id="2.3.2.27"/>
    </reaction>
</comment>
<gene>
    <name evidence="8" type="ORF">HYC85_031586</name>
</gene>
<reference evidence="8 9" key="2">
    <citation type="submission" date="2020-07" db="EMBL/GenBank/DDBJ databases">
        <title>Genome assembly of wild tea tree DASZ reveals pedigree and selection history of tea varieties.</title>
        <authorList>
            <person name="Zhang W."/>
        </authorList>
    </citation>
    <scope>NUCLEOTIDE SEQUENCE [LARGE SCALE GENOMIC DNA]</scope>
    <source>
        <strain evidence="9">cv. G240</strain>
        <tissue evidence="8">Leaf</tissue>
    </source>
</reference>
<keyword evidence="4" id="KW-0808">Transferase</keyword>
<evidence type="ECO:0000256" key="6">
    <source>
        <dbReference type="SAM" id="MobiDB-lite"/>
    </source>
</evidence>
<dbReference type="InterPro" id="IPR016024">
    <property type="entry name" value="ARM-type_fold"/>
</dbReference>
<dbReference type="GO" id="GO:0061630">
    <property type="term" value="F:ubiquitin protein ligase activity"/>
    <property type="evidence" value="ECO:0007669"/>
    <property type="project" value="UniProtKB-EC"/>
</dbReference>
<dbReference type="EC" id="2.3.2.27" evidence="3"/>
<evidence type="ECO:0000256" key="2">
    <source>
        <dbReference type="ARBA" id="ARBA00004906"/>
    </source>
</evidence>
<dbReference type="InterPro" id="IPR003613">
    <property type="entry name" value="Ubox_domain"/>
</dbReference>
<evidence type="ECO:0000313" key="8">
    <source>
        <dbReference type="EMBL" id="KAF5930713.1"/>
    </source>
</evidence>
<name>A0A7J7FQX4_CAMSI</name>
<evidence type="ECO:0000256" key="4">
    <source>
        <dbReference type="ARBA" id="ARBA00022679"/>
    </source>
</evidence>
<comment type="caution">
    <text evidence="8">The sequence shown here is derived from an EMBL/GenBank/DDBJ whole genome shotgun (WGS) entry which is preliminary data.</text>
</comment>
<evidence type="ECO:0000256" key="5">
    <source>
        <dbReference type="ARBA" id="ARBA00022786"/>
    </source>
</evidence>
<keyword evidence="9" id="KW-1185">Reference proteome</keyword>
<dbReference type="InterPro" id="IPR011989">
    <property type="entry name" value="ARM-like"/>
</dbReference>
<evidence type="ECO:0000259" key="7">
    <source>
        <dbReference type="PROSITE" id="PS51698"/>
    </source>
</evidence>
<dbReference type="SMART" id="SM00504">
    <property type="entry name" value="Ubox"/>
    <property type="match status" value="1"/>
</dbReference>
<sequence length="463" mass="51920">MENLEDSDTGSPKAENATELKKELERQIKPIIDEDDYDTKPTDEAIRILSSLKELKVKEIKMTNEAIRFISSSKELKCKVPASYMAVTEKFKCPISREIMGDPVVLVTGQIQTCDRRSIIELLDEDHWPRPLKKVISYTILSPNHLVREMIAQWCKDHSSIKVPEPLEPIISETVITEADEKNAARELRRLTTYQPSFQALFVECKVDISRLLKPLVSPASTSSAADLLLDPELQEDLITLLHNVSVHEKNKRPIAETHIVIPLLIERLKTELTIQTRSNAVAALFTLAAVNGNKAIIVNSGALKPLIDLVEERHPLAMKDVLKTISRLCEYRENQVRAVQDGAVRVLVKKIVEEEGTGLVVVMLLTVLTSLSSQQQAVEELGELGAVPWLLKIMRTTNDETNMVNCAAILLDICKRDNSKRKVMWEAETATGTISRVVVSKNPKASRNGNAILDKLWKSFVQ</sequence>
<evidence type="ECO:0000313" key="9">
    <source>
        <dbReference type="Proteomes" id="UP000593564"/>
    </source>
</evidence>
<dbReference type="Pfam" id="PF04564">
    <property type="entry name" value="U-box"/>
    <property type="match status" value="1"/>
</dbReference>
<dbReference type="SUPFAM" id="SSF48371">
    <property type="entry name" value="ARM repeat"/>
    <property type="match status" value="1"/>
</dbReference>
<dbReference type="PANTHER" id="PTHR23315">
    <property type="entry name" value="U BOX DOMAIN-CONTAINING"/>
    <property type="match status" value="1"/>
</dbReference>
<dbReference type="UniPathway" id="UPA00143"/>
<evidence type="ECO:0000256" key="3">
    <source>
        <dbReference type="ARBA" id="ARBA00012483"/>
    </source>
</evidence>
<dbReference type="EMBL" id="JACBKZ010000015">
    <property type="protein sequence ID" value="KAF5930713.1"/>
    <property type="molecule type" value="Genomic_DNA"/>
</dbReference>
<dbReference type="PANTHER" id="PTHR23315:SF265">
    <property type="entry name" value="U-BOX DOMAIN-CONTAINING PROTEIN 46-RELATED"/>
    <property type="match status" value="1"/>
</dbReference>